<dbReference type="AlphaFoldDB" id="A0A6J1IY98"/>
<protein>
    <submittedName>
        <fullName evidence="4">Pentatricopeptide repeat-containing protein At1g62350-like</fullName>
    </submittedName>
</protein>
<evidence type="ECO:0000313" key="3">
    <source>
        <dbReference type="Proteomes" id="UP000504608"/>
    </source>
</evidence>
<dbReference type="KEGG" id="cmax:111479570"/>
<keyword evidence="3" id="KW-1185">Reference proteome</keyword>
<evidence type="ECO:0000256" key="2">
    <source>
        <dbReference type="PROSITE-ProRule" id="PRU00708"/>
    </source>
</evidence>
<dbReference type="NCBIfam" id="TIGR00756">
    <property type="entry name" value="PPR"/>
    <property type="match status" value="2"/>
</dbReference>
<dbReference type="GeneID" id="111479570"/>
<dbReference type="Proteomes" id="UP000504608">
    <property type="component" value="Unplaced"/>
</dbReference>
<evidence type="ECO:0000313" key="4">
    <source>
        <dbReference type="RefSeq" id="XP_022980054.1"/>
    </source>
</evidence>
<dbReference type="GO" id="GO:0000373">
    <property type="term" value="P:Group II intron splicing"/>
    <property type="evidence" value="ECO:0007669"/>
    <property type="project" value="InterPro"/>
</dbReference>
<sequence>MKSTLMGRLQLHLPQLGFRQNLTNPTLHCCTAGPPPNIICGLRKGQRKPLGKSRVPSTESIQAVQSLKLAKSASKMEDVINSKLSRLLKADLFDALAELQRQNELELSLQVFKFMRNEEWYEPDLNLYHVMIQMMGKNKMIEMAEEVFHDFKRDGLEPDTRAFNEMMGAYLQVDMVERAVETYELMKASGCTPDKLTFKILIKNLERFREEFAAVVKKECAEFLDSPEKFLRDVEQKLMKLQIL</sequence>
<dbReference type="RefSeq" id="XP_022980054.1">
    <property type="nucleotide sequence ID" value="XM_023124286.1"/>
</dbReference>
<dbReference type="Gene3D" id="1.25.40.10">
    <property type="entry name" value="Tetratricopeptide repeat domain"/>
    <property type="match status" value="1"/>
</dbReference>
<feature type="repeat" description="PPR" evidence="2">
    <location>
        <begin position="159"/>
        <end position="193"/>
    </location>
</feature>
<dbReference type="OrthoDB" id="1900964at2759"/>
<dbReference type="PROSITE" id="PS51375">
    <property type="entry name" value="PPR"/>
    <property type="match status" value="2"/>
</dbReference>
<proteinExistence type="predicted"/>
<dbReference type="InterPro" id="IPR011990">
    <property type="entry name" value="TPR-like_helical_dom_sf"/>
</dbReference>
<evidence type="ECO:0000256" key="1">
    <source>
        <dbReference type="ARBA" id="ARBA00022737"/>
    </source>
</evidence>
<dbReference type="InterPro" id="IPR044190">
    <property type="entry name" value="THA8-like"/>
</dbReference>
<name>A0A6J1IY98_CUCMA</name>
<dbReference type="GO" id="GO:0003723">
    <property type="term" value="F:RNA binding"/>
    <property type="evidence" value="ECO:0007669"/>
    <property type="project" value="InterPro"/>
</dbReference>
<feature type="repeat" description="PPR" evidence="2">
    <location>
        <begin position="124"/>
        <end position="158"/>
    </location>
</feature>
<organism evidence="3 4">
    <name type="scientific">Cucurbita maxima</name>
    <name type="common">Pumpkin</name>
    <name type="synonym">Winter squash</name>
    <dbReference type="NCBI Taxonomy" id="3661"/>
    <lineage>
        <taxon>Eukaryota</taxon>
        <taxon>Viridiplantae</taxon>
        <taxon>Streptophyta</taxon>
        <taxon>Embryophyta</taxon>
        <taxon>Tracheophyta</taxon>
        <taxon>Spermatophyta</taxon>
        <taxon>Magnoliopsida</taxon>
        <taxon>eudicotyledons</taxon>
        <taxon>Gunneridae</taxon>
        <taxon>Pentapetalae</taxon>
        <taxon>rosids</taxon>
        <taxon>fabids</taxon>
        <taxon>Cucurbitales</taxon>
        <taxon>Cucurbitaceae</taxon>
        <taxon>Cucurbiteae</taxon>
        <taxon>Cucurbita</taxon>
    </lineage>
</organism>
<reference evidence="4" key="1">
    <citation type="submission" date="2025-08" db="UniProtKB">
        <authorList>
            <consortium name="RefSeq"/>
        </authorList>
    </citation>
    <scope>IDENTIFICATION</scope>
    <source>
        <tissue evidence="4">Young leaves</tissue>
    </source>
</reference>
<dbReference type="PANTHER" id="PTHR47594">
    <property type="entry name" value="PPR CONTAINING PLANT-LIKE PROTEIN"/>
    <property type="match status" value="1"/>
</dbReference>
<dbReference type="PANTHER" id="PTHR47594:SF5">
    <property type="entry name" value="PENTACOTRIPEPTIDE-REPEAT REGION OF PRORP DOMAIN-CONTAINING PROTEIN"/>
    <property type="match status" value="1"/>
</dbReference>
<dbReference type="Pfam" id="PF13041">
    <property type="entry name" value="PPR_2"/>
    <property type="match status" value="1"/>
</dbReference>
<dbReference type="GO" id="GO:0009658">
    <property type="term" value="P:chloroplast organization"/>
    <property type="evidence" value="ECO:0007669"/>
    <property type="project" value="InterPro"/>
</dbReference>
<gene>
    <name evidence="4" type="primary">LOC111479570</name>
</gene>
<dbReference type="Pfam" id="PF01535">
    <property type="entry name" value="PPR"/>
    <property type="match status" value="1"/>
</dbReference>
<keyword evidence="1" id="KW-0677">Repeat</keyword>
<accession>A0A6J1IY98</accession>
<dbReference type="InterPro" id="IPR002885">
    <property type="entry name" value="PPR_rpt"/>
</dbReference>